<dbReference type="PROSITE" id="PS00141">
    <property type="entry name" value="ASP_PROTEASE"/>
    <property type="match status" value="1"/>
</dbReference>
<name>A0A093IJN6_DRYPU</name>
<dbReference type="InterPro" id="IPR001995">
    <property type="entry name" value="Peptidase_A2_cat"/>
</dbReference>
<dbReference type="GO" id="GO:0006508">
    <property type="term" value="P:proteolysis"/>
    <property type="evidence" value="ECO:0007669"/>
    <property type="project" value="UniProtKB-KW"/>
</dbReference>
<evidence type="ECO:0000256" key="1">
    <source>
        <dbReference type="ARBA" id="ARBA00022670"/>
    </source>
</evidence>
<dbReference type="InterPro" id="IPR001969">
    <property type="entry name" value="Aspartic_peptidase_AS"/>
</dbReference>
<sequence>SGSLGMDLATAVEFTLLDQRPQKIPTNIKGPIQINGVPVGALLIGRSSASMSGLMVLMGLIDADFCGTIQIMVQTLLPPLVIPKGSKIAQVIPLPNFTAAVAPASRNARGAGGFGSTGPLTLLTVDLSQRPKKPITVEYQSHKLRLSALLDTGADVSIIS</sequence>
<keyword evidence="3" id="KW-0378">Hydrolase</keyword>
<dbReference type="EMBL" id="KL215845">
    <property type="protein sequence ID" value="KFV66921.1"/>
    <property type="molecule type" value="Genomic_DNA"/>
</dbReference>
<protein>
    <recommendedName>
        <fullName evidence="4">Peptidase A2 domain-containing protein</fullName>
    </recommendedName>
</protein>
<dbReference type="Gene3D" id="2.40.70.10">
    <property type="entry name" value="Acid Proteases"/>
    <property type="match status" value="1"/>
</dbReference>
<evidence type="ECO:0000256" key="2">
    <source>
        <dbReference type="ARBA" id="ARBA00022750"/>
    </source>
</evidence>
<dbReference type="SUPFAM" id="SSF50630">
    <property type="entry name" value="Acid proteases"/>
    <property type="match status" value="1"/>
</dbReference>
<keyword evidence="1" id="KW-0645">Protease</keyword>
<proteinExistence type="predicted"/>
<dbReference type="InterPro" id="IPR051592">
    <property type="entry name" value="HERV-K_Pro_peptidase_A2"/>
</dbReference>
<evidence type="ECO:0000313" key="5">
    <source>
        <dbReference type="EMBL" id="KFV66921.1"/>
    </source>
</evidence>
<dbReference type="STRING" id="118200.A0A093IJN6"/>
<dbReference type="InterPro" id="IPR036157">
    <property type="entry name" value="dUTPase-like_sf"/>
</dbReference>
<dbReference type="InterPro" id="IPR021109">
    <property type="entry name" value="Peptidase_aspartic_dom_sf"/>
</dbReference>
<keyword evidence="6" id="KW-1185">Reference proteome</keyword>
<dbReference type="Pfam" id="PF00692">
    <property type="entry name" value="dUTPase"/>
    <property type="match status" value="1"/>
</dbReference>
<reference evidence="5 6" key="1">
    <citation type="submission" date="2014-04" db="EMBL/GenBank/DDBJ databases">
        <title>Genome evolution of avian class.</title>
        <authorList>
            <person name="Zhang G."/>
            <person name="Li C."/>
        </authorList>
    </citation>
    <scope>NUCLEOTIDE SEQUENCE [LARGE SCALE GENOMIC DNA]</scope>
    <source>
        <strain evidence="5">BGI_N307</strain>
    </source>
</reference>
<dbReference type="GO" id="GO:0004190">
    <property type="term" value="F:aspartic-type endopeptidase activity"/>
    <property type="evidence" value="ECO:0007669"/>
    <property type="project" value="UniProtKB-KW"/>
</dbReference>
<gene>
    <name evidence="5" type="ORF">N307_12360</name>
</gene>
<dbReference type="PROSITE" id="PS50175">
    <property type="entry name" value="ASP_PROT_RETROV"/>
    <property type="match status" value="1"/>
</dbReference>
<dbReference type="Gene3D" id="2.70.40.10">
    <property type="match status" value="1"/>
</dbReference>
<evidence type="ECO:0000259" key="4">
    <source>
        <dbReference type="PROSITE" id="PS50175"/>
    </source>
</evidence>
<accession>A0A093IJN6</accession>
<dbReference type="InterPro" id="IPR029054">
    <property type="entry name" value="dUTPase-like"/>
</dbReference>
<dbReference type="PANTHER" id="PTHR19422">
    <property type="entry name" value="GAG RETROVIRAL POLYPROTEIN"/>
    <property type="match status" value="1"/>
</dbReference>
<dbReference type="SUPFAM" id="SSF51283">
    <property type="entry name" value="dUTPase-like"/>
    <property type="match status" value="1"/>
</dbReference>
<dbReference type="PANTHER" id="PTHR19422:SF123">
    <property type="entry name" value="RT1 CLASS I, LOCUS CE15"/>
    <property type="match status" value="1"/>
</dbReference>
<keyword evidence="2" id="KW-0064">Aspartyl protease</keyword>
<dbReference type="Proteomes" id="UP000053875">
    <property type="component" value="Unassembled WGS sequence"/>
</dbReference>
<organism evidence="5 6">
    <name type="scientific">Dryobates pubescens</name>
    <name type="common">Downy woodpecker</name>
    <name type="synonym">Picoides pubescens</name>
    <dbReference type="NCBI Taxonomy" id="118200"/>
    <lineage>
        <taxon>Eukaryota</taxon>
        <taxon>Metazoa</taxon>
        <taxon>Chordata</taxon>
        <taxon>Craniata</taxon>
        <taxon>Vertebrata</taxon>
        <taxon>Euteleostomi</taxon>
        <taxon>Archelosauria</taxon>
        <taxon>Archosauria</taxon>
        <taxon>Dinosauria</taxon>
        <taxon>Saurischia</taxon>
        <taxon>Theropoda</taxon>
        <taxon>Coelurosauria</taxon>
        <taxon>Aves</taxon>
        <taxon>Neognathae</taxon>
        <taxon>Neoaves</taxon>
        <taxon>Telluraves</taxon>
        <taxon>Coraciimorphae</taxon>
        <taxon>Piciformes</taxon>
        <taxon>Picidae</taxon>
        <taxon>Dryobates</taxon>
    </lineage>
</organism>
<feature type="non-terminal residue" evidence="5">
    <location>
        <position position="160"/>
    </location>
</feature>
<feature type="non-terminal residue" evidence="5">
    <location>
        <position position="1"/>
    </location>
</feature>
<feature type="domain" description="Peptidase A2" evidence="4">
    <location>
        <begin position="146"/>
        <end position="160"/>
    </location>
</feature>
<evidence type="ECO:0000256" key="3">
    <source>
        <dbReference type="ARBA" id="ARBA00022801"/>
    </source>
</evidence>
<evidence type="ECO:0000313" key="6">
    <source>
        <dbReference type="Proteomes" id="UP000053875"/>
    </source>
</evidence>
<dbReference type="AlphaFoldDB" id="A0A093IJN6"/>